<dbReference type="Pfam" id="PF01168">
    <property type="entry name" value="Ala_racemase_N"/>
    <property type="match status" value="1"/>
</dbReference>
<sequence length="420" mass="44368">MAFDLGAATLRARAAEQTWRTDPERYWTSLSSATRELPAPVVALSVEALSWNAHDLLRRAGGLPIRVASKSIRVRSVLESVLALPGYRGILAYTLDEAVWLAESGVSDDVVVAYPTANRAAIRSLASSERASAAVSVMIDSAAQLDLIDAAVPPAERAAPIRVCLDFDASWRTRALGHIGVLRSPVHEPAELRALAELVLRRDGFALVGVMSYEAQIAGVTDDPPGRPLNGALMRAVQRASGAELVERRARAIAAVRAVADLEFVNGGGTGSIERTVSEGAVTEVAAGSGLFGPRLFDGYRSFTPAPATAFALDVVRKPSAETATLLGGGWIASGVAGADRSPTLAWPEGLRFAPREGAGEVQTPLLGRAAAGLRAGDRVWLRHTKSGEIMEHTNAAVLVQEAAVVDELPTYRGEGRCFL</sequence>
<dbReference type="PANTHER" id="PTHR28004:SF2">
    <property type="entry name" value="D-SERINE DEHYDRATASE"/>
    <property type="match status" value="1"/>
</dbReference>
<dbReference type="EMBL" id="BAAAOB010000001">
    <property type="protein sequence ID" value="GAA1787038.1"/>
    <property type="molecule type" value="Genomic_DNA"/>
</dbReference>
<dbReference type="Proteomes" id="UP001500851">
    <property type="component" value="Unassembled WGS sequence"/>
</dbReference>
<evidence type="ECO:0000313" key="2">
    <source>
        <dbReference type="EMBL" id="GAA1787038.1"/>
    </source>
</evidence>
<evidence type="ECO:0000313" key="3">
    <source>
        <dbReference type="Proteomes" id="UP001500851"/>
    </source>
</evidence>
<dbReference type="InterPro" id="IPR001608">
    <property type="entry name" value="Ala_racemase_N"/>
</dbReference>
<comment type="caution">
    <text evidence="2">The sequence shown here is derived from an EMBL/GenBank/DDBJ whole genome shotgun (WGS) entry which is preliminary data.</text>
</comment>
<accession>A0ABN2LFN5</accession>
<dbReference type="InterPro" id="IPR051466">
    <property type="entry name" value="D-amino_acid_metab_enzyme"/>
</dbReference>
<reference evidence="2 3" key="1">
    <citation type="journal article" date="2019" name="Int. J. Syst. Evol. Microbiol.">
        <title>The Global Catalogue of Microorganisms (GCM) 10K type strain sequencing project: providing services to taxonomists for standard genome sequencing and annotation.</title>
        <authorList>
            <consortium name="The Broad Institute Genomics Platform"/>
            <consortium name="The Broad Institute Genome Sequencing Center for Infectious Disease"/>
            <person name="Wu L."/>
            <person name="Ma J."/>
        </authorList>
    </citation>
    <scope>NUCLEOTIDE SEQUENCE [LARGE SCALE GENOMIC DNA]</scope>
    <source>
        <strain evidence="2 3">JCM 14736</strain>
    </source>
</reference>
<evidence type="ECO:0000259" key="1">
    <source>
        <dbReference type="Pfam" id="PF01168"/>
    </source>
</evidence>
<dbReference type="PANTHER" id="PTHR28004">
    <property type="entry name" value="ZGC:162816-RELATED"/>
    <property type="match status" value="1"/>
</dbReference>
<dbReference type="Gene3D" id="3.20.20.10">
    <property type="entry name" value="Alanine racemase"/>
    <property type="match status" value="1"/>
</dbReference>
<proteinExistence type="predicted"/>
<organism evidence="2 3">
    <name type="scientific">Leucobacter iarius</name>
    <dbReference type="NCBI Taxonomy" id="333963"/>
    <lineage>
        <taxon>Bacteria</taxon>
        <taxon>Bacillati</taxon>
        <taxon>Actinomycetota</taxon>
        <taxon>Actinomycetes</taxon>
        <taxon>Micrococcales</taxon>
        <taxon>Microbacteriaceae</taxon>
        <taxon>Leucobacter</taxon>
    </lineage>
</organism>
<gene>
    <name evidence="2" type="ORF">GCM10009768_15000</name>
</gene>
<name>A0ABN2LFN5_9MICO</name>
<keyword evidence="3" id="KW-1185">Reference proteome</keyword>
<protein>
    <submittedName>
        <fullName evidence="2">Alanine racemase</fullName>
    </submittedName>
</protein>
<dbReference type="InterPro" id="IPR029066">
    <property type="entry name" value="PLP-binding_barrel"/>
</dbReference>
<dbReference type="SUPFAM" id="SSF51419">
    <property type="entry name" value="PLP-binding barrel"/>
    <property type="match status" value="1"/>
</dbReference>
<dbReference type="RefSeq" id="WP_344031080.1">
    <property type="nucleotide sequence ID" value="NZ_BAAAOB010000001.1"/>
</dbReference>
<feature type="domain" description="Alanine racemase N-terminal" evidence="1">
    <location>
        <begin position="46"/>
        <end position="293"/>
    </location>
</feature>